<sequence>MSETAILSAWMPHIQSQAHYAQSDERRCRRWLENPAVQSGQIYAPLVIQALKEWGPHSLVLALDTSMVFGRFCLIRVVVVFRGRAITLVQKVIEHESAQVSTEQLLPILAEVKGMLDFLGIVEVRFLADRGFCDTELMSWLRWCHWHYRIRIKSNLILFSPDGERICKVGEIKLHPRESRFLHNVAITGHLFGPVHVALFRPTDVPEQWQIVSDEPTDINTFDEYGERFQIEEGFLDDKSNLFGLESSKLRDAPSLERLVTVLSGYRVQFRSFGKSTLTPSTSPASHFCLLALLGVMMQSSLGSYLAAATLFAVSEGLSVVERGLRRMIDPHWQRGISYLKLGLRAMHHCLSRGQPFFERLTLHGGPDPEPLGFRRNNSLPPSALLEVGWVIDFRCP</sequence>
<accession>A0ABP9VCI4</accession>
<dbReference type="InterPro" id="IPR012337">
    <property type="entry name" value="RNaseH-like_sf"/>
</dbReference>
<evidence type="ECO:0000259" key="1">
    <source>
        <dbReference type="Pfam" id="PF01609"/>
    </source>
</evidence>
<keyword evidence="3" id="KW-1185">Reference proteome</keyword>
<dbReference type="InterPro" id="IPR002559">
    <property type="entry name" value="Transposase_11"/>
</dbReference>
<protein>
    <recommendedName>
        <fullName evidence="1">Transposase IS4-like domain-containing protein</fullName>
    </recommendedName>
</protein>
<feature type="domain" description="Transposase IS4-like" evidence="1">
    <location>
        <begin position="77"/>
        <end position="255"/>
    </location>
</feature>
<reference evidence="2 3" key="1">
    <citation type="submission" date="2024-02" db="EMBL/GenBank/DDBJ databases">
        <title>Deinococcus xinjiangensis NBRC 107630.</title>
        <authorList>
            <person name="Ichikawa N."/>
            <person name="Katano-Makiyama Y."/>
            <person name="Hidaka K."/>
        </authorList>
    </citation>
    <scope>NUCLEOTIDE SEQUENCE [LARGE SCALE GENOMIC DNA]</scope>
    <source>
        <strain evidence="2 3">NBRC 107630</strain>
    </source>
</reference>
<gene>
    <name evidence="2" type="ORF">Dxin01_02684</name>
</gene>
<dbReference type="Pfam" id="PF01609">
    <property type="entry name" value="DDE_Tnp_1"/>
    <property type="match status" value="1"/>
</dbReference>
<dbReference type="EMBL" id="BAABRN010000033">
    <property type="protein sequence ID" value="GAA5502937.1"/>
    <property type="molecule type" value="Genomic_DNA"/>
</dbReference>
<organism evidence="2 3">
    <name type="scientific">Deinococcus xinjiangensis</name>
    <dbReference type="NCBI Taxonomy" id="457454"/>
    <lineage>
        <taxon>Bacteria</taxon>
        <taxon>Thermotogati</taxon>
        <taxon>Deinococcota</taxon>
        <taxon>Deinococci</taxon>
        <taxon>Deinococcales</taxon>
        <taxon>Deinococcaceae</taxon>
        <taxon>Deinococcus</taxon>
    </lineage>
</organism>
<dbReference type="SUPFAM" id="SSF53098">
    <property type="entry name" value="Ribonuclease H-like"/>
    <property type="match status" value="1"/>
</dbReference>
<proteinExistence type="predicted"/>
<dbReference type="Proteomes" id="UP001458946">
    <property type="component" value="Unassembled WGS sequence"/>
</dbReference>
<name>A0ABP9VCI4_9DEIO</name>
<evidence type="ECO:0000313" key="3">
    <source>
        <dbReference type="Proteomes" id="UP001458946"/>
    </source>
</evidence>
<comment type="caution">
    <text evidence="2">The sequence shown here is derived from an EMBL/GenBank/DDBJ whole genome shotgun (WGS) entry which is preliminary data.</text>
</comment>
<evidence type="ECO:0000313" key="2">
    <source>
        <dbReference type="EMBL" id="GAA5502937.1"/>
    </source>
</evidence>